<evidence type="ECO:0000313" key="4">
    <source>
        <dbReference type="EMBL" id="CDF87666.1"/>
    </source>
</evidence>
<dbReference type="Gene3D" id="1.10.2000.10">
    <property type="entry name" value="Frizzled cysteine-rich domain"/>
    <property type="match status" value="1"/>
</dbReference>
<reference evidence="5" key="1">
    <citation type="journal article" date="2013" name="Genome Announc.">
        <title>Genome sequence of the food spoilage yeast Zygosaccharomyces bailii CLIB 213(T).</title>
        <authorList>
            <person name="Galeote V."/>
            <person name="Bigey F."/>
            <person name="Devillers H."/>
            <person name="Neuveglise C."/>
            <person name="Dequin S."/>
        </authorList>
    </citation>
    <scope>NUCLEOTIDE SEQUENCE [LARGE SCALE GENOMIC DNA]</scope>
    <source>
        <strain evidence="5">CLIB 213 / ATCC 58445 / CBS 680 / CCRC 21525 / NBRC 1098 / NCYC 1416 / NRRL Y-2227</strain>
    </source>
</reference>
<dbReference type="InterPro" id="IPR036790">
    <property type="entry name" value="Frizzled_dom_sf"/>
</dbReference>
<dbReference type="Proteomes" id="UP000019375">
    <property type="component" value="Unassembled WGS sequence"/>
</dbReference>
<keyword evidence="1" id="KW-1015">Disulfide bond</keyword>
<dbReference type="AlphaFoldDB" id="A0A8J2T1U3"/>
<dbReference type="Pfam" id="PF12929">
    <property type="entry name" value="Mid1"/>
    <property type="match status" value="1"/>
</dbReference>
<name>A0A8J2T1U3_ZYGB2</name>
<feature type="chain" id="PRO_5035207373" evidence="2">
    <location>
        <begin position="18"/>
        <end position="545"/>
    </location>
</feature>
<protein>
    <submittedName>
        <fullName evidence="4">BN860_11716g1_1</fullName>
    </submittedName>
</protein>
<dbReference type="OrthoDB" id="5405745at2759"/>
<keyword evidence="5" id="KW-1185">Reference proteome</keyword>
<keyword evidence="2" id="KW-0732">Signal</keyword>
<organism evidence="4 5">
    <name type="scientific">Zygosaccharomyces bailii (strain CLIB 213 / ATCC 58445 / CBS 680 / BCRC 21525 / NBRC 1098 / NCYC 1416 / NRRL Y-2227)</name>
    <dbReference type="NCBI Taxonomy" id="1333698"/>
    <lineage>
        <taxon>Eukaryota</taxon>
        <taxon>Fungi</taxon>
        <taxon>Dikarya</taxon>
        <taxon>Ascomycota</taxon>
        <taxon>Saccharomycotina</taxon>
        <taxon>Saccharomycetes</taxon>
        <taxon>Saccharomycetales</taxon>
        <taxon>Saccharomycetaceae</taxon>
        <taxon>Zygosaccharomyces</taxon>
    </lineage>
</organism>
<accession>A0A8J2T1U3</accession>
<evidence type="ECO:0000259" key="3">
    <source>
        <dbReference type="PROSITE" id="PS50038"/>
    </source>
</evidence>
<dbReference type="PROSITE" id="PS50038">
    <property type="entry name" value="FZ"/>
    <property type="match status" value="1"/>
</dbReference>
<dbReference type="InterPro" id="IPR024338">
    <property type="entry name" value="MID1/Yam8"/>
</dbReference>
<proteinExistence type="predicted"/>
<dbReference type="PANTHER" id="PTHR39142:SF1">
    <property type="entry name" value="AEL197CP"/>
    <property type="match status" value="1"/>
</dbReference>
<evidence type="ECO:0000313" key="5">
    <source>
        <dbReference type="Proteomes" id="UP000019375"/>
    </source>
</evidence>
<dbReference type="InterPro" id="IPR020067">
    <property type="entry name" value="Frizzled_dom"/>
</dbReference>
<sequence>MWWVFIVLLVISRCGFSFFLDDVGDTLDFSNAIQKDYMKGDLLDGALKLHGNSSNILNPNNIYEWTPITNNLIAGGRDTFIFDIDTGTTGFGIASTYEILILLSGSICKQPANAQGSSLGVFYSFDETLFGNLSVGNLQTFQNGYLQALALSPLESKDNNATSKYSNLYVVVTPVNETTGQPLDSQAAITDDPWEYKMSISENDLVYQWDSRSWLQVLDTDHNSALLLTGNVSAEADSHYNYSIYNPALYDLYVFSEEGSANLERNLNLSICAMMTGDYLVSSAISQESEGHPLERSDLAISKSITSRSGSVREQFYVTGLNASTTYVAYLTKKIGKKGNLSHDGGVLFSKETFRTQSSNNCSLIFDLEFCSGVAYSVPTSSNSFNKTLLATTFDKYAQSLFQNFSKALQIIPCEMELDARYSPLRTCEHCSSSYQDWLCAVTIPRCSVTQGEYHIHREKSANRNQFINDDIKPLSDYYEIPPCIEMCYYMVRDCPSDFGFACPSRDNYQDLFKRSYGYYDSSISEITCNFIGNTTDLYLTASKE</sequence>
<gene>
    <name evidence="4" type="ORF">BN860_11716g</name>
</gene>
<dbReference type="GO" id="GO:0005262">
    <property type="term" value="F:calcium channel activity"/>
    <property type="evidence" value="ECO:0007669"/>
    <property type="project" value="InterPro"/>
</dbReference>
<dbReference type="PANTHER" id="PTHR39142">
    <property type="entry name" value="MID1P"/>
    <property type="match status" value="1"/>
</dbReference>
<feature type="signal peptide" evidence="2">
    <location>
        <begin position="1"/>
        <end position="17"/>
    </location>
</feature>
<evidence type="ECO:0000256" key="2">
    <source>
        <dbReference type="SAM" id="SignalP"/>
    </source>
</evidence>
<evidence type="ECO:0000256" key="1">
    <source>
        <dbReference type="ARBA" id="ARBA00023157"/>
    </source>
</evidence>
<dbReference type="EMBL" id="HG316454">
    <property type="protein sequence ID" value="CDF87666.1"/>
    <property type="molecule type" value="Genomic_DNA"/>
</dbReference>
<dbReference type="GO" id="GO:0098703">
    <property type="term" value="P:calcium ion import across plasma membrane"/>
    <property type="evidence" value="ECO:0007669"/>
    <property type="project" value="InterPro"/>
</dbReference>
<feature type="domain" description="FZ" evidence="3">
    <location>
        <begin position="357"/>
        <end position="495"/>
    </location>
</feature>